<evidence type="ECO:0000313" key="2">
    <source>
        <dbReference type="EMBL" id="BAQ24655.1"/>
    </source>
</evidence>
<reference evidence="2 3" key="1">
    <citation type="journal article" date="2016" name="Microbiol. Immunol.">
        <title>Complete genome sequence of Streptococcus troglodytae TKU31 isolated from the oral cavity of a chimpanzee (Pan troglodytes).</title>
        <authorList>
            <person name="Okamoto M."/>
            <person name="Naito M."/>
            <person name="Miyanohara M."/>
            <person name="Imai S."/>
            <person name="Nomura Y."/>
            <person name="Saito W."/>
            <person name="Momoi Y."/>
            <person name="Takada K."/>
            <person name="Miyabe-Nishiwaki T."/>
            <person name="Tomonaga M."/>
            <person name="Hanada N."/>
        </authorList>
    </citation>
    <scope>NUCLEOTIDE SEQUENCE [LARGE SCALE GENOMIC DNA]</scope>
    <source>
        <strain evidence="3">TKU 31</strain>
    </source>
</reference>
<feature type="signal peptide" evidence="1">
    <location>
        <begin position="1"/>
        <end position="32"/>
    </location>
</feature>
<keyword evidence="3" id="KW-1185">Reference proteome</keyword>
<evidence type="ECO:0000313" key="3">
    <source>
        <dbReference type="Proteomes" id="UP000217758"/>
    </source>
</evidence>
<dbReference type="RefSeq" id="WP_128833530.1">
    <property type="nucleotide sequence ID" value="NZ_AP014612.1"/>
</dbReference>
<dbReference type="KEGG" id="strg:SRT_13940"/>
<proteinExistence type="predicted"/>
<name>A0A1L7LKA5_9STRE</name>
<keyword evidence="1" id="KW-0732">Signal</keyword>
<accession>A0A1L7LKA5</accession>
<protein>
    <recommendedName>
        <fullName evidence="4">Adhesin</fullName>
    </recommendedName>
</protein>
<dbReference type="InterPro" id="IPR012332">
    <property type="entry name" value="Autotransporter_pectin_lyase_C"/>
</dbReference>
<evidence type="ECO:0000256" key="1">
    <source>
        <dbReference type="SAM" id="SignalP"/>
    </source>
</evidence>
<sequence>MRYSQIYRKSLALLAIGMILTASTLPSINILADDNTGAPAMPDGQAPAGGGANTTTYDYSGTNSGVLVSNGSKVTSSAKTKSTTSAQNTALVQNGGSLTLRKANLTKSGDDNDGDNDNFYGINSILLAVNKGSKAYVSNSKLKASSSGSNGIFATDKATIYANKTSIATTADNSRGLDATYNGNIIANKMTISTKGAHSAAIATDRGGGNISTTNSSLNTSGSGSPLLYSTGNIQVNHVTGTSSNSQIAGMEGLNTILIHNSNLTSTMTNKTASDPIANGVIIYQSQSGDAEATTGQSAHFELSKSKLTSSIASGSMFYLTNTSANIILNQSTLNFDANKAKLLTVAGNDANNWGTPGSNGATVNFTGHKQILKGDVDVDSISTLNMYLLDKTTYTGKTTVSTNSTNTSPSTSPITMNISKNSKWVLTGHSTVTNLNAEKGAKIVDKDGKTVSIISSSGQKLVKGKSKYSLTVTGTYSQKVTTSSSNKLSSSYIDRSDFDNYFKTTTAFVNNTKNTSN</sequence>
<gene>
    <name evidence="2" type="ORF">SRT_13940</name>
</gene>
<feature type="chain" id="PRO_5009873428" description="Adhesin" evidence="1">
    <location>
        <begin position="33"/>
        <end position="518"/>
    </location>
</feature>
<dbReference type="Gene3D" id="2.160.20.20">
    <property type="match status" value="1"/>
</dbReference>
<organism evidence="2 3">
    <name type="scientific">Streptococcus troglodytae</name>
    <dbReference type="NCBI Taxonomy" id="1111760"/>
    <lineage>
        <taxon>Bacteria</taxon>
        <taxon>Bacillati</taxon>
        <taxon>Bacillota</taxon>
        <taxon>Bacilli</taxon>
        <taxon>Lactobacillales</taxon>
        <taxon>Streptococcaceae</taxon>
        <taxon>Streptococcus</taxon>
    </lineage>
</organism>
<dbReference type="EMBL" id="AP014612">
    <property type="protein sequence ID" value="BAQ24655.1"/>
    <property type="molecule type" value="Genomic_DNA"/>
</dbReference>
<evidence type="ECO:0008006" key="4">
    <source>
        <dbReference type="Google" id="ProtNLM"/>
    </source>
</evidence>
<dbReference type="Proteomes" id="UP000217758">
    <property type="component" value="Chromosome"/>
</dbReference>
<dbReference type="AlphaFoldDB" id="A0A1L7LKA5"/>